<dbReference type="Proteomes" id="UP000564677">
    <property type="component" value="Unassembled WGS sequence"/>
</dbReference>
<dbReference type="RefSeq" id="WP_167301422.1">
    <property type="nucleotide sequence ID" value="NZ_JAASQV010000005.1"/>
</dbReference>
<dbReference type="AlphaFoldDB" id="A0A7X5V3C0"/>
<dbReference type="PROSITE" id="PS50110">
    <property type="entry name" value="RESPONSE_REGULATORY"/>
    <property type="match status" value="1"/>
</dbReference>
<proteinExistence type="predicted"/>
<comment type="caution">
    <text evidence="4">The sequence shown here is derived from an EMBL/GenBank/DDBJ whole genome shotgun (WGS) entry which is preliminary data.</text>
</comment>
<gene>
    <name evidence="4" type="ORF">FHR20_004110</name>
</gene>
<keyword evidence="1 2" id="KW-0597">Phosphoprotein</keyword>
<organism evidence="4 5">
    <name type="scientific">Sphingomonas leidyi</name>
    <dbReference type="NCBI Taxonomy" id="68569"/>
    <lineage>
        <taxon>Bacteria</taxon>
        <taxon>Pseudomonadati</taxon>
        <taxon>Pseudomonadota</taxon>
        <taxon>Alphaproteobacteria</taxon>
        <taxon>Sphingomonadales</taxon>
        <taxon>Sphingomonadaceae</taxon>
        <taxon>Sphingomonas</taxon>
    </lineage>
</organism>
<dbReference type="PANTHER" id="PTHR44591">
    <property type="entry name" value="STRESS RESPONSE REGULATOR PROTEIN 1"/>
    <property type="match status" value="1"/>
</dbReference>
<dbReference type="EMBL" id="JAASQV010000005">
    <property type="protein sequence ID" value="NIJ67132.1"/>
    <property type="molecule type" value="Genomic_DNA"/>
</dbReference>
<dbReference type="InterPro" id="IPR050595">
    <property type="entry name" value="Bact_response_regulator"/>
</dbReference>
<accession>A0A7X5V3C0</accession>
<sequence length="124" mass="13439">MEQAADSRKVTVLVVEDEALVRLSAVALAEDHGFCVHEAADAEQAIAILESCPEIRIVLTDIQMVGKMNGLELAAYAHRRWPPLKFIIVSGEVAPSPQDMPEGSRFFAKPYDASAVGRALCSMV</sequence>
<name>A0A7X5V3C0_9SPHN</name>
<dbReference type="Pfam" id="PF00072">
    <property type="entry name" value="Response_reg"/>
    <property type="match status" value="1"/>
</dbReference>
<reference evidence="4 5" key="1">
    <citation type="submission" date="2020-03" db="EMBL/GenBank/DDBJ databases">
        <title>Genomic Encyclopedia of Type Strains, Phase IV (KMG-IV): sequencing the most valuable type-strain genomes for metagenomic binning, comparative biology and taxonomic classification.</title>
        <authorList>
            <person name="Goeker M."/>
        </authorList>
    </citation>
    <scope>NUCLEOTIDE SEQUENCE [LARGE SCALE GENOMIC DNA]</scope>
    <source>
        <strain evidence="4 5">DSM 4733</strain>
    </source>
</reference>
<evidence type="ECO:0000313" key="4">
    <source>
        <dbReference type="EMBL" id="NIJ67132.1"/>
    </source>
</evidence>
<evidence type="ECO:0000256" key="2">
    <source>
        <dbReference type="PROSITE-ProRule" id="PRU00169"/>
    </source>
</evidence>
<feature type="modified residue" description="4-aspartylphosphate" evidence="2">
    <location>
        <position position="61"/>
    </location>
</feature>
<dbReference type="InterPro" id="IPR001789">
    <property type="entry name" value="Sig_transdc_resp-reg_receiver"/>
</dbReference>
<dbReference type="InterPro" id="IPR011006">
    <property type="entry name" value="CheY-like_superfamily"/>
</dbReference>
<dbReference type="SUPFAM" id="SSF52172">
    <property type="entry name" value="CheY-like"/>
    <property type="match status" value="1"/>
</dbReference>
<dbReference type="GO" id="GO:0000160">
    <property type="term" value="P:phosphorelay signal transduction system"/>
    <property type="evidence" value="ECO:0007669"/>
    <property type="project" value="InterPro"/>
</dbReference>
<evidence type="ECO:0000313" key="5">
    <source>
        <dbReference type="Proteomes" id="UP000564677"/>
    </source>
</evidence>
<dbReference type="Gene3D" id="3.40.50.2300">
    <property type="match status" value="1"/>
</dbReference>
<feature type="domain" description="Response regulatory" evidence="3">
    <location>
        <begin position="11"/>
        <end position="124"/>
    </location>
</feature>
<dbReference type="SMART" id="SM00448">
    <property type="entry name" value="REC"/>
    <property type="match status" value="1"/>
</dbReference>
<protein>
    <submittedName>
        <fullName evidence="4">CheY-like chemotaxis protein</fullName>
    </submittedName>
</protein>
<dbReference type="PANTHER" id="PTHR44591:SF3">
    <property type="entry name" value="RESPONSE REGULATORY DOMAIN-CONTAINING PROTEIN"/>
    <property type="match status" value="1"/>
</dbReference>
<evidence type="ECO:0000256" key="1">
    <source>
        <dbReference type="ARBA" id="ARBA00022553"/>
    </source>
</evidence>
<keyword evidence="5" id="KW-1185">Reference proteome</keyword>
<evidence type="ECO:0000259" key="3">
    <source>
        <dbReference type="PROSITE" id="PS50110"/>
    </source>
</evidence>